<accession>M3F8A8</accession>
<dbReference type="Proteomes" id="UP000030760">
    <property type="component" value="Unassembled WGS sequence"/>
</dbReference>
<dbReference type="AlphaFoldDB" id="M3F8A8"/>
<organism evidence="1 2">
    <name type="scientific">Streptomyces bottropensis ATCC 25435</name>
    <dbReference type="NCBI Taxonomy" id="1054862"/>
    <lineage>
        <taxon>Bacteria</taxon>
        <taxon>Bacillati</taxon>
        <taxon>Actinomycetota</taxon>
        <taxon>Actinomycetes</taxon>
        <taxon>Kitasatosporales</taxon>
        <taxon>Streptomycetaceae</taxon>
        <taxon>Streptomyces</taxon>
    </lineage>
</organism>
<proteinExistence type="predicted"/>
<gene>
    <name evidence="1" type="ORF">SBD_0571</name>
</gene>
<evidence type="ECO:0000313" key="1">
    <source>
        <dbReference type="EMBL" id="EMF57898.1"/>
    </source>
</evidence>
<evidence type="ECO:0000313" key="2">
    <source>
        <dbReference type="Proteomes" id="UP000030760"/>
    </source>
</evidence>
<dbReference type="EMBL" id="KB405056">
    <property type="protein sequence ID" value="EMF57898.1"/>
    <property type="molecule type" value="Genomic_DNA"/>
</dbReference>
<name>M3F8A8_9ACTN</name>
<reference evidence="2" key="1">
    <citation type="journal article" date="2013" name="Genome Announc.">
        <title>Draft Genome Sequence of Streptomyces bottropensis ATCC 25435, a Bottromycin-Producing Actinomycete.</title>
        <authorList>
            <person name="Zhang H."/>
            <person name="Zhou W."/>
            <person name="Zhuang Y."/>
            <person name="Liang X."/>
            <person name="Liu T."/>
        </authorList>
    </citation>
    <scope>NUCLEOTIDE SEQUENCE [LARGE SCALE GENOMIC DNA]</scope>
    <source>
        <strain evidence="2">ATCC 25435</strain>
    </source>
</reference>
<sequence>MSTRVCVVHTGAGSSLKVTRRPAVGVEPLLAMRAGFRPRGWRA</sequence>
<protein>
    <submittedName>
        <fullName evidence="1">Uncharacterized protein</fullName>
    </submittedName>
</protein>